<reference evidence="4" key="1">
    <citation type="journal article" date="2019" name="Environ. Microbiol.">
        <title>Fungal ecological strategies reflected in gene transcription - a case study of two litter decomposers.</title>
        <authorList>
            <person name="Barbi F."/>
            <person name="Kohler A."/>
            <person name="Barry K."/>
            <person name="Baskaran P."/>
            <person name="Daum C."/>
            <person name="Fauchery L."/>
            <person name="Ihrmark K."/>
            <person name="Kuo A."/>
            <person name="LaButti K."/>
            <person name="Lipzen A."/>
            <person name="Morin E."/>
            <person name="Grigoriev I.V."/>
            <person name="Henrissat B."/>
            <person name="Lindahl B."/>
            <person name="Martin F."/>
        </authorList>
    </citation>
    <scope>NUCLEOTIDE SEQUENCE</scope>
    <source>
        <strain evidence="4">JB14</strain>
    </source>
</reference>
<protein>
    <recommendedName>
        <fullName evidence="6">Mid2 domain-containing protein</fullName>
    </recommendedName>
</protein>
<evidence type="ECO:0000256" key="1">
    <source>
        <dbReference type="SAM" id="MobiDB-lite"/>
    </source>
</evidence>
<keyword evidence="2" id="KW-0812">Transmembrane</keyword>
<dbReference type="OrthoDB" id="3270641at2759"/>
<accession>A0A6A4HA97</accession>
<dbReference type="Proteomes" id="UP000799118">
    <property type="component" value="Unassembled WGS sequence"/>
</dbReference>
<evidence type="ECO:0000313" key="5">
    <source>
        <dbReference type="Proteomes" id="UP000799118"/>
    </source>
</evidence>
<evidence type="ECO:0008006" key="6">
    <source>
        <dbReference type="Google" id="ProtNLM"/>
    </source>
</evidence>
<feature type="region of interest" description="Disordered" evidence="1">
    <location>
        <begin position="347"/>
        <end position="379"/>
    </location>
</feature>
<dbReference type="EMBL" id="ML769546">
    <property type="protein sequence ID" value="KAE9394633.1"/>
    <property type="molecule type" value="Genomic_DNA"/>
</dbReference>
<feature type="region of interest" description="Disordered" evidence="1">
    <location>
        <begin position="198"/>
        <end position="218"/>
    </location>
</feature>
<sequence length="379" mass="42292">MTPQYLPLHLRVFTLIIAFCPFIGLAQTEFRYIDDQYGDSVSGAIPTYEPSEGWEQGSICTECAIHPDAKQAFWGSWHDSTYNAGGYLRSVQFNFTGISLDVFCILPNLSNNDVITTYNLTFNLDNQILSQTFEHESDHDNIFQYNFSVLSLSSLAPVHHTFTMLMATGENSSNTLQFDYARYTVDTDLLTLSSSSTEASTTSNVSPSATISSSSDAGKHSNYSVVIGGTIGGILLVVPTLILIVFCCRRYKHRIRQRFFTNPFRNPDSMRIDPFYSAPPPGVDQPLVPYNRPFIDPPAKNALWRASNVMQVVQDPRAEKRAEVQRRLEEQRRATVVEYVLSPSPIGAADQLNGDGSTSRTSLIVHPDTKTGKKPAWLH</sequence>
<keyword evidence="2" id="KW-0472">Membrane</keyword>
<feature type="compositionally biased region" description="Low complexity" evidence="1">
    <location>
        <begin position="198"/>
        <end position="215"/>
    </location>
</feature>
<gene>
    <name evidence="4" type="ORF">BT96DRAFT_1022422</name>
</gene>
<feature type="signal peptide" evidence="3">
    <location>
        <begin position="1"/>
        <end position="28"/>
    </location>
</feature>
<dbReference type="AlphaFoldDB" id="A0A6A4HA97"/>
<evidence type="ECO:0000256" key="2">
    <source>
        <dbReference type="SAM" id="Phobius"/>
    </source>
</evidence>
<feature type="chain" id="PRO_5025632060" description="Mid2 domain-containing protein" evidence="3">
    <location>
        <begin position="29"/>
        <end position="379"/>
    </location>
</feature>
<evidence type="ECO:0000256" key="3">
    <source>
        <dbReference type="SAM" id="SignalP"/>
    </source>
</evidence>
<name>A0A6A4HA97_9AGAR</name>
<proteinExistence type="predicted"/>
<keyword evidence="2" id="KW-1133">Transmembrane helix</keyword>
<keyword evidence="3" id="KW-0732">Signal</keyword>
<keyword evidence="5" id="KW-1185">Reference proteome</keyword>
<organism evidence="4 5">
    <name type="scientific">Gymnopus androsaceus JB14</name>
    <dbReference type="NCBI Taxonomy" id="1447944"/>
    <lineage>
        <taxon>Eukaryota</taxon>
        <taxon>Fungi</taxon>
        <taxon>Dikarya</taxon>
        <taxon>Basidiomycota</taxon>
        <taxon>Agaricomycotina</taxon>
        <taxon>Agaricomycetes</taxon>
        <taxon>Agaricomycetidae</taxon>
        <taxon>Agaricales</taxon>
        <taxon>Marasmiineae</taxon>
        <taxon>Omphalotaceae</taxon>
        <taxon>Gymnopus</taxon>
    </lineage>
</organism>
<feature type="transmembrane region" description="Helical" evidence="2">
    <location>
        <begin position="223"/>
        <end position="248"/>
    </location>
</feature>
<evidence type="ECO:0000313" key="4">
    <source>
        <dbReference type="EMBL" id="KAE9394633.1"/>
    </source>
</evidence>